<feature type="compositionally biased region" description="Basic and acidic residues" evidence="1">
    <location>
        <begin position="47"/>
        <end position="60"/>
    </location>
</feature>
<dbReference type="InterPro" id="IPR003583">
    <property type="entry name" value="Hlx-hairpin-Hlx_DNA-bd_motif"/>
</dbReference>
<dbReference type="EMBL" id="JBHTLM010000011">
    <property type="protein sequence ID" value="MFD1177733.1"/>
    <property type="molecule type" value="Genomic_DNA"/>
</dbReference>
<feature type="compositionally biased region" description="Polar residues" evidence="1">
    <location>
        <begin position="80"/>
        <end position="101"/>
    </location>
</feature>
<keyword evidence="4" id="KW-1185">Reference proteome</keyword>
<dbReference type="Pfam" id="PF12836">
    <property type="entry name" value="HHH_3"/>
    <property type="match status" value="1"/>
</dbReference>
<dbReference type="Gene3D" id="1.10.150.280">
    <property type="entry name" value="AF1531-like domain"/>
    <property type="match status" value="1"/>
</dbReference>
<name>A0ABW3RYV2_9BACL</name>
<gene>
    <name evidence="3" type="ORF">ACFQ3W_15690</name>
</gene>
<evidence type="ECO:0000313" key="3">
    <source>
        <dbReference type="EMBL" id="MFD1177733.1"/>
    </source>
</evidence>
<dbReference type="SMART" id="SM00278">
    <property type="entry name" value="HhH1"/>
    <property type="match status" value="2"/>
</dbReference>
<evidence type="ECO:0000313" key="4">
    <source>
        <dbReference type="Proteomes" id="UP001597262"/>
    </source>
</evidence>
<evidence type="ECO:0000259" key="2">
    <source>
        <dbReference type="SMART" id="SM00278"/>
    </source>
</evidence>
<evidence type="ECO:0000256" key="1">
    <source>
        <dbReference type="SAM" id="MobiDB-lite"/>
    </source>
</evidence>
<feature type="region of interest" description="Disordered" evidence="1">
    <location>
        <begin position="45"/>
        <end position="101"/>
    </location>
</feature>
<dbReference type="InterPro" id="IPR051675">
    <property type="entry name" value="Endo/Exo/Phosphatase_dom_1"/>
</dbReference>
<dbReference type="RefSeq" id="WP_379320180.1">
    <property type="nucleotide sequence ID" value="NZ_JBHTLM010000011.1"/>
</dbReference>
<feature type="domain" description="Helix-hairpin-helix DNA-binding motif class 1" evidence="2">
    <location>
        <begin position="108"/>
        <end position="127"/>
    </location>
</feature>
<dbReference type="InterPro" id="IPR004509">
    <property type="entry name" value="Competence_ComEA_HhH"/>
</dbReference>
<dbReference type="PANTHER" id="PTHR21180:SF32">
    <property type="entry name" value="ENDONUCLEASE_EXONUCLEASE_PHOSPHATASE FAMILY DOMAIN-CONTAINING PROTEIN 1"/>
    <property type="match status" value="1"/>
</dbReference>
<comment type="caution">
    <text evidence="3">The sequence shown here is derived from an EMBL/GenBank/DDBJ whole genome shotgun (WGS) entry which is preliminary data.</text>
</comment>
<dbReference type="Proteomes" id="UP001597262">
    <property type="component" value="Unassembled WGS sequence"/>
</dbReference>
<feature type="compositionally biased region" description="Low complexity" evidence="1">
    <location>
        <begin position="61"/>
        <end position="73"/>
    </location>
</feature>
<sequence length="160" mass="16601">MRREYVLTSIVSAAIGAGLMLFAVGGSNPAGIEGWTPINTEVASAMQKHEDMSEAAKESKGAASASAVKSQGSTGKAEANQPSGSAGSAESSQPPKQNLININQAGLTELQEIPGIGKKKAEAIIDYRNAHGAFTSVNDLKKVKGIGDKMLEKMKPYIGL</sequence>
<proteinExistence type="predicted"/>
<dbReference type="InterPro" id="IPR010994">
    <property type="entry name" value="RuvA_2-like"/>
</dbReference>
<dbReference type="PANTHER" id="PTHR21180">
    <property type="entry name" value="ENDONUCLEASE/EXONUCLEASE/PHOSPHATASE FAMILY DOMAIN-CONTAINING PROTEIN 1"/>
    <property type="match status" value="1"/>
</dbReference>
<dbReference type="SUPFAM" id="SSF47781">
    <property type="entry name" value="RuvA domain 2-like"/>
    <property type="match status" value="1"/>
</dbReference>
<accession>A0ABW3RYV2</accession>
<feature type="domain" description="Helix-hairpin-helix DNA-binding motif class 1" evidence="2">
    <location>
        <begin position="138"/>
        <end position="157"/>
    </location>
</feature>
<reference evidence="4" key="1">
    <citation type="journal article" date="2019" name="Int. J. Syst. Evol. Microbiol.">
        <title>The Global Catalogue of Microorganisms (GCM) 10K type strain sequencing project: providing services to taxonomists for standard genome sequencing and annotation.</title>
        <authorList>
            <consortium name="The Broad Institute Genomics Platform"/>
            <consortium name="The Broad Institute Genome Sequencing Center for Infectious Disease"/>
            <person name="Wu L."/>
            <person name="Ma J."/>
        </authorList>
    </citation>
    <scope>NUCLEOTIDE SEQUENCE [LARGE SCALE GENOMIC DNA]</scope>
    <source>
        <strain evidence="4">CCUG 59189</strain>
    </source>
</reference>
<dbReference type="NCBIfam" id="TIGR00426">
    <property type="entry name" value="competence protein ComEA helix-hairpin-helix repeat region"/>
    <property type="match status" value="1"/>
</dbReference>
<protein>
    <submittedName>
        <fullName evidence="3">Helix-hairpin-helix domain-containing protein</fullName>
    </submittedName>
</protein>
<organism evidence="3 4">
    <name type="scientific">Paenibacillus puldeungensis</name>
    <dbReference type="NCBI Taxonomy" id="696536"/>
    <lineage>
        <taxon>Bacteria</taxon>
        <taxon>Bacillati</taxon>
        <taxon>Bacillota</taxon>
        <taxon>Bacilli</taxon>
        <taxon>Bacillales</taxon>
        <taxon>Paenibacillaceae</taxon>
        <taxon>Paenibacillus</taxon>
    </lineage>
</organism>